<dbReference type="Proteomes" id="UP000003089">
    <property type="component" value="Unassembled WGS sequence"/>
</dbReference>
<gene>
    <name evidence="5" type="ORF">HMPREF1068_01827</name>
</gene>
<evidence type="ECO:0008006" key="7">
    <source>
        <dbReference type="Google" id="ProtNLM"/>
    </source>
</evidence>
<keyword evidence="1" id="KW-0378">Hydrolase</keyword>
<protein>
    <recommendedName>
        <fullName evidence="7">DUF4995 domain-containing protein</fullName>
    </recommendedName>
</protein>
<dbReference type="InterPro" id="IPR012341">
    <property type="entry name" value="6hp_glycosidase-like_sf"/>
</dbReference>
<dbReference type="PANTHER" id="PTHR36845">
    <property type="entry name" value="HYDROLASE, PUTATIVE (AFU_ORTHOLOGUE AFUA_7G05090)-RELATED"/>
    <property type="match status" value="1"/>
</dbReference>
<dbReference type="Gene3D" id="1.50.10.10">
    <property type="match status" value="1"/>
</dbReference>
<evidence type="ECO:0000256" key="1">
    <source>
        <dbReference type="ARBA" id="ARBA00022801"/>
    </source>
</evidence>
<feature type="active site" description="Nucleophile" evidence="3">
    <location>
        <position position="113"/>
    </location>
</feature>
<evidence type="ECO:0000256" key="3">
    <source>
        <dbReference type="PIRSR" id="PIRSR610905-1"/>
    </source>
</evidence>
<evidence type="ECO:0000313" key="5">
    <source>
        <dbReference type="EMBL" id="EIY52280.1"/>
    </source>
</evidence>
<dbReference type="Pfam" id="PF07470">
    <property type="entry name" value="Glyco_hydro_88"/>
    <property type="match status" value="1"/>
</dbReference>
<feature type="binding site" evidence="4">
    <location>
        <position position="245"/>
    </location>
    <ligand>
        <name>substrate</name>
    </ligand>
</feature>
<evidence type="ECO:0000256" key="2">
    <source>
        <dbReference type="ARBA" id="ARBA00038358"/>
    </source>
</evidence>
<dbReference type="AlphaFoldDB" id="I8XN31"/>
<keyword evidence="6" id="KW-1185">Reference proteome</keyword>
<dbReference type="RefSeq" id="WP_007484867.1">
    <property type="nucleotide sequence ID" value="NZ_JH724314.1"/>
</dbReference>
<dbReference type="SUPFAM" id="SSF48208">
    <property type="entry name" value="Six-hairpin glycosidases"/>
    <property type="match status" value="1"/>
</dbReference>
<reference evidence="5 6" key="1">
    <citation type="submission" date="2012-02" db="EMBL/GenBank/DDBJ databases">
        <title>The Genome Sequence of Bacteroides nordii CL02T12C05.</title>
        <authorList>
            <consortium name="The Broad Institute Genome Sequencing Platform"/>
            <person name="Earl A."/>
            <person name="Ward D."/>
            <person name="Feldgarden M."/>
            <person name="Gevers D."/>
            <person name="Zitomersky N.L."/>
            <person name="Coyne M.J."/>
            <person name="Comstock L.E."/>
            <person name="Young S.K."/>
            <person name="Zeng Q."/>
            <person name="Gargeya S."/>
            <person name="Fitzgerald M."/>
            <person name="Haas B."/>
            <person name="Abouelleil A."/>
            <person name="Alvarado L."/>
            <person name="Arachchi H.M."/>
            <person name="Berlin A."/>
            <person name="Chapman S.B."/>
            <person name="Gearin G."/>
            <person name="Goldberg J."/>
            <person name="Griggs A."/>
            <person name="Gujja S."/>
            <person name="Hansen M."/>
            <person name="Heiman D."/>
            <person name="Howarth C."/>
            <person name="Larimer J."/>
            <person name="Lui A."/>
            <person name="MacDonald P.J.P."/>
            <person name="McCowen C."/>
            <person name="Montmayeur A."/>
            <person name="Murphy C."/>
            <person name="Neiman D."/>
            <person name="Pearson M."/>
            <person name="Priest M."/>
            <person name="Roberts A."/>
            <person name="Saif S."/>
            <person name="Shea T."/>
            <person name="Sisk P."/>
            <person name="Stolte C."/>
            <person name="Sykes S."/>
            <person name="Wortman J."/>
            <person name="Nusbaum C."/>
            <person name="Birren B."/>
        </authorList>
    </citation>
    <scope>NUCLEOTIDE SEQUENCE [LARGE SCALE GENOMIC DNA]</scope>
    <source>
        <strain evidence="5 6">CL02T12C05</strain>
    </source>
</reference>
<dbReference type="eggNOG" id="COG4225">
    <property type="taxonomic scope" value="Bacteria"/>
</dbReference>
<evidence type="ECO:0000256" key="4">
    <source>
        <dbReference type="PIRSR" id="PIRSR610905-2"/>
    </source>
</evidence>
<dbReference type="InterPro" id="IPR010905">
    <property type="entry name" value="Glyco_hydro_88"/>
</dbReference>
<feature type="binding site" evidence="4">
    <location>
        <position position="233"/>
    </location>
    <ligand>
        <name>substrate</name>
    </ligand>
</feature>
<dbReference type="PANTHER" id="PTHR36845:SF1">
    <property type="entry name" value="HYDROLASE, PUTATIVE (AFU_ORTHOLOGUE AFUA_7G05090)-RELATED"/>
    <property type="match status" value="1"/>
</dbReference>
<proteinExistence type="inferred from homology"/>
<dbReference type="STRING" id="997884.HMPREF1068_01827"/>
<accession>I8XN31</accession>
<feature type="active site" description="Proton donor" evidence="3">
    <location>
        <position position="173"/>
    </location>
</feature>
<comment type="caution">
    <text evidence="5">The sequence shown here is derived from an EMBL/GenBank/DDBJ whole genome shotgun (WGS) entry which is preliminary data.</text>
</comment>
<feature type="binding site" evidence="4">
    <location>
        <position position="113"/>
    </location>
    <ligand>
        <name>substrate</name>
    </ligand>
</feature>
<name>I8XN31_9BACE</name>
<organism evidence="5 6">
    <name type="scientific">Bacteroides nordii CL02T12C05</name>
    <dbReference type="NCBI Taxonomy" id="997884"/>
    <lineage>
        <taxon>Bacteria</taxon>
        <taxon>Pseudomonadati</taxon>
        <taxon>Bacteroidota</taxon>
        <taxon>Bacteroidia</taxon>
        <taxon>Bacteroidales</taxon>
        <taxon>Bacteroidaceae</taxon>
        <taxon>Bacteroides</taxon>
    </lineage>
</organism>
<feature type="binding site" evidence="4">
    <location>
        <position position="249"/>
    </location>
    <ligand>
        <name>substrate</name>
    </ligand>
</feature>
<dbReference type="GO" id="GO:0000272">
    <property type="term" value="P:polysaccharide catabolic process"/>
    <property type="evidence" value="ECO:0007669"/>
    <property type="project" value="TreeGrafter"/>
</dbReference>
<dbReference type="InterPro" id="IPR008928">
    <property type="entry name" value="6-hairpin_glycosidase_sf"/>
</dbReference>
<dbReference type="InterPro" id="IPR052369">
    <property type="entry name" value="UG_Glycosaminoglycan_Hydrolase"/>
</dbReference>
<dbReference type="GO" id="GO:0052757">
    <property type="term" value="F:chondroitin hydrolase activity"/>
    <property type="evidence" value="ECO:0007669"/>
    <property type="project" value="TreeGrafter"/>
</dbReference>
<dbReference type="HOGENOM" id="CLU_027158_0_0_10"/>
<dbReference type="EMBL" id="AGXS01000015">
    <property type="protein sequence ID" value="EIY52280.1"/>
    <property type="molecule type" value="Genomic_DNA"/>
</dbReference>
<evidence type="ECO:0000313" key="6">
    <source>
        <dbReference type="Proteomes" id="UP000003089"/>
    </source>
</evidence>
<comment type="similarity">
    <text evidence="2">Belongs to the glycosyl hydrolase 88 family.</text>
</comment>
<feature type="binding site" evidence="4">
    <location>
        <position position="173"/>
    </location>
    <ligand>
        <name>substrate</name>
    </ligand>
</feature>
<dbReference type="PATRIC" id="fig|997884.3.peg.1859"/>
<feature type="binding site" evidence="4">
    <location>
        <position position="364"/>
    </location>
    <ligand>
        <name>substrate</name>
    </ligand>
</feature>
<dbReference type="PROSITE" id="PS51257">
    <property type="entry name" value="PROKAR_LIPOPROTEIN"/>
    <property type="match status" value="1"/>
</dbReference>
<sequence length="395" mass="45483">MRKEIWALLFIAILMGCAGKDEMDAVIEKGLSVSVEQSKLMAKSIWEQKTLLPRTLDKEGKLITSDSKWWTSGFFPGVLWYLYEATGDTLLKEYACDYTSRVEKEKYNKGNHDVGFMLYCSFGNGYRLTGNEKYKQVLLKGAESLSTRYKDHIGVIRSWDFNRAVWQYPVIIDNMMNLELLEWASKNSDNSRFAAIARSHADVTLKNHFRADYSCWHVVSYDTITGQPEKKHTRQGYSHESSWSRGEAWALYGYVMMYRETQQKHYLAHAKKIANYILTHPRMPEDGIPYWDYDAPDIPDTYRDASAGAIMASAFIELSTMIQGELSRKCLMMAETQLKTLTSPEYLAEPGTNGNFILKHSVGSLMEHSEVDVPLTYADYYYVEALLRYQKVKSE</sequence>